<keyword evidence="1" id="KW-0472">Membrane</keyword>
<keyword evidence="1" id="KW-1133">Transmembrane helix</keyword>
<accession>A0A7W5D1P1</accession>
<comment type="caution">
    <text evidence="2">The sequence shown here is derived from an EMBL/GenBank/DDBJ whole genome shotgun (WGS) entry which is preliminary data.</text>
</comment>
<evidence type="ECO:0000256" key="1">
    <source>
        <dbReference type="SAM" id="Phobius"/>
    </source>
</evidence>
<dbReference type="AlphaFoldDB" id="A0A7W5D1P1"/>
<evidence type="ECO:0000313" key="3">
    <source>
        <dbReference type="Proteomes" id="UP000530850"/>
    </source>
</evidence>
<evidence type="ECO:0000313" key="2">
    <source>
        <dbReference type="EMBL" id="MBB3171274.1"/>
    </source>
</evidence>
<reference evidence="2 3" key="1">
    <citation type="submission" date="2020-08" db="EMBL/GenBank/DDBJ databases">
        <title>Sequencing the genomes of 1000 actinobacteria strains.</title>
        <authorList>
            <person name="Klenk H.-P."/>
        </authorList>
    </citation>
    <scope>NUCLEOTIDE SEQUENCE [LARGE SCALE GENOMIC DNA]</scope>
    <source>
        <strain evidence="2 3">DSM 22242</strain>
    </source>
</reference>
<sequence length="154" mass="16541">MMGRLKDLLGAAAVKARQRGGQMTVELATVLPAALAIMAIVCNGMAFFSECAAFDRVARNAVRLYATVPAYGEAPAQAEENILHLLQQRFSAPNQTVAVMREDAGGYSKYTATLTFAPTLYGINLRQEVFGVQLPTVSHSASLTVDTYKPGMLL</sequence>
<name>A0A7W5D1P1_9ACTN</name>
<dbReference type="GeneID" id="93356253"/>
<dbReference type="RefSeq" id="WP_123184947.1">
    <property type="nucleotide sequence ID" value="NZ_JACHYA010000003.1"/>
</dbReference>
<gene>
    <name evidence="2" type="ORF">FHR31_001092</name>
</gene>
<dbReference type="EMBL" id="JACHYA010000003">
    <property type="protein sequence ID" value="MBB3171274.1"/>
    <property type="molecule type" value="Genomic_DNA"/>
</dbReference>
<keyword evidence="1" id="KW-0812">Transmembrane</keyword>
<protein>
    <recommendedName>
        <fullName evidence="4">Pilus assembly protein</fullName>
    </recommendedName>
</protein>
<feature type="transmembrane region" description="Helical" evidence="1">
    <location>
        <begin position="27"/>
        <end position="48"/>
    </location>
</feature>
<proteinExistence type="predicted"/>
<evidence type="ECO:0008006" key="4">
    <source>
        <dbReference type="Google" id="ProtNLM"/>
    </source>
</evidence>
<dbReference type="Proteomes" id="UP000530850">
    <property type="component" value="Unassembled WGS sequence"/>
</dbReference>
<organism evidence="2 3">
    <name type="scientific">Parvibacter caecicola</name>
    <dbReference type="NCBI Taxonomy" id="747645"/>
    <lineage>
        <taxon>Bacteria</taxon>
        <taxon>Bacillati</taxon>
        <taxon>Actinomycetota</taxon>
        <taxon>Coriobacteriia</taxon>
        <taxon>Coriobacteriales</taxon>
        <taxon>Coriobacteriaceae</taxon>
        <taxon>Parvibacter</taxon>
    </lineage>
</organism>